<keyword evidence="6" id="KW-1185">Reference proteome</keyword>
<proteinExistence type="predicted"/>
<feature type="transmembrane region" description="Helical" evidence="3">
    <location>
        <begin position="371"/>
        <end position="391"/>
    </location>
</feature>
<evidence type="ECO:0000313" key="5">
    <source>
        <dbReference type="EMBL" id="MFC5994751.1"/>
    </source>
</evidence>
<dbReference type="PANTHER" id="PTHR43300:SF11">
    <property type="entry name" value="ACETYLTRANSFERASE RV3034C-RELATED"/>
    <property type="match status" value="1"/>
</dbReference>
<dbReference type="SUPFAM" id="SSF51161">
    <property type="entry name" value="Trimeric LpxA-like enzymes"/>
    <property type="match status" value="2"/>
</dbReference>
<keyword evidence="3" id="KW-1133">Transmembrane helix</keyword>
<gene>
    <name evidence="5" type="ORF">ACFQE5_11070</name>
</gene>
<reference evidence="6" key="1">
    <citation type="journal article" date="2019" name="Int. J. Syst. Evol. Microbiol.">
        <title>The Global Catalogue of Microorganisms (GCM) 10K type strain sequencing project: providing services to taxonomists for standard genome sequencing and annotation.</title>
        <authorList>
            <consortium name="The Broad Institute Genomics Platform"/>
            <consortium name="The Broad Institute Genome Sequencing Center for Infectious Disease"/>
            <person name="Wu L."/>
            <person name="Ma J."/>
        </authorList>
    </citation>
    <scope>NUCLEOTIDE SEQUENCE [LARGE SCALE GENOMIC DNA]</scope>
    <source>
        <strain evidence="6">CCM 8391</strain>
    </source>
</reference>
<dbReference type="Gene3D" id="2.160.10.10">
    <property type="entry name" value="Hexapeptide repeat proteins"/>
    <property type="match status" value="2"/>
</dbReference>
<evidence type="ECO:0000313" key="6">
    <source>
        <dbReference type="Proteomes" id="UP001596302"/>
    </source>
</evidence>
<name>A0ABW1J1N9_9PSEU</name>
<feature type="domain" description="Carrier" evidence="4">
    <location>
        <begin position="24"/>
        <end position="101"/>
    </location>
</feature>
<feature type="transmembrane region" description="Helical" evidence="3">
    <location>
        <begin position="632"/>
        <end position="653"/>
    </location>
</feature>
<dbReference type="InterPro" id="IPR020806">
    <property type="entry name" value="PKS_PP-bd"/>
</dbReference>
<keyword evidence="2" id="KW-0597">Phosphoprotein</keyword>
<comment type="caution">
    <text evidence="5">The sequence shown here is derived from an EMBL/GenBank/DDBJ whole genome shotgun (WGS) entry which is preliminary data.</text>
</comment>
<keyword evidence="3" id="KW-0812">Transmembrane</keyword>
<dbReference type="InterPro" id="IPR011004">
    <property type="entry name" value="Trimer_LpxA-like_sf"/>
</dbReference>
<feature type="transmembrane region" description="Helical" evidence="3">
    <location>
        <begin position="165"/>
        <end position="188"/>
    </location>
</feature>
<keyword evidence="3" id="KW-0472">Membrane</keyword>
<dbReference type="RefSeq" id="WP_379584775.1">
    <property type="nucleotide sequence ID" value="NZ_JBHSQW010000025.1"/>
</dbReference>
<feature type="transmembrane region" description="Helical" evidence="3">
    <location>
        <begin position="659"/>
        <end position="681"/>
    </location>
</feature>
<dbReference type="Proteomes" id="UP001596302">
    <property type="component" value="Unassembled WGS sequence"/>
</dbReference>
<feature type="transmembrane region" description="Helical" evidence="3">
    <location>
        <begin position="132"/>
        <end position="153"/>
    </location>
</feature>
<evidence type="ECO:0000259" key="4">
    <source>
        <dbReference type="PROSITE" id="PS50075"/>
    </source>
</evidence>
<dbReference type="Gene3D" id="1.10.1200.10">
    <property type="entry name" value="ACP-like"/>
    <property type="match status" value="1"/>
</dbReference>
<dbReference type="InterPro" id="IPR036736">
    <property type="entry name" value="ACP-like_sf"/>
</dbReference>
<protein>
    <submittedName>
        <fullName evidence="5">Pls/PosA family non-ribosomal peptide synthetase</fullName>
    </submittedName>
</protein>
<dbReference type="InterPro" id="IPR009081">
    <property type="entry name" value="PP-bd_ACP"/>
</dbReference>
<dbReference type="Pfam" id="PF00550">
    <property type="entry name" value="PP-binding"/>
    <property type="match status" value="1"/>
</dbReference>
<dbReference type="SUPFAM" id="SSF47336">
    <property type="entry name" value="ACP-like"/>
    <property type="match status" value="1"/>
</dbReference>
<sequence length="863" mass="93168">MGKPVEALSAVQAAPSAGPDGYVGPTTDRERILAEVIAGVVHSERVSIVSNFFDDLGADSMMMTHFCARARKRGDLPSISMKDVYRNPTIKGLAAALEDTAPAPVESPNPAPAEEVKPAGTAQYILCGTLQLLLILGYVYGGAVVSVLGYTWVTAGSNLLDLYARAVLFGGAAFAGACILPILAKWLLIGRWKPQQIRIWSLAYVRFWAVRTLVRANPLLLIIGGRSRTSATSPLYSLYLRTLGARVGRGVAIYSRTMPVCTDLLTIGDGTTIRKDASFTCFRAHAGQIQTGPVTLGKEVFVGEASVLDIETSMGDGAQLGHASTLNTGQTVPDGERWHGAPAQRADVDYSVVPAAPCGTLRRLGYAAGQLLVAVLIVMPAALGVLAILLDEALRSGFLDTSGVAFTYWDFYHNVLIVSSVLYFGAILLGFLVVVTVPRILNLVIKPDTVYLLYGIHYSIHRAIAFLTNRTFFRLLFGDSSYIVHYLRCIGYDLSRVDQTGSNFGTEVMHETPYHVTVGSGTMVADGLSIINADFSSTSFRVSRVSIGPRNFLGNRIAYPAQSTTGENCLLATKVLVPIDGNLRTNQGLLGSPSFEIPRSVERDSRFDHLKSGDNLRRGLSAKNRYNLRTMALLLLVRWVHFFGVMLLALAVADYYRMFGAEAVAAELVISTLFTFTYFVVVERAVARFRPLRPQFCSIYNSYFWWHERYWKLVLPGALEFVLSGTPFKNIISRMLGVRLGRKVFDDGCAMPERTLVSIGDACTLNAGTAIQCHSQEDGTFKSDRSTLGSGCTLGVGAFVHYGVTVSDGAVLAAGSFLMKGEEMPPNAQWAGNPAREIRDRLGTAALTGGAALTGPAAPTGGS</sequence>
<dbReference type="InterPro" id="IPR050179">
    <property type="entry name" value="Trans_hexapeptide_repeat"/>
</dbReference>
<evidence type="ECO:0000256" key="3">
    <source>
        <dbReference type="SAM" id="Phobius"/>
    </source>
</evidence>
<dbReference type="PROSITE" id="PS50075">
    <property type="entry name" value="CARRIER"/>
    <property type="match status" value="1"/>
</dbReference>
<dbReference type="PANTHER" id="PTHR43300">
    <property type="entry name" value="ACETYLTRANSFERASE"/>
    <property type="match status" value="1"/>
</dbReference>
<feature type="transmembrane region" description="Helical" evidence="3">
    <location>
        <begin position="411"/>
        <end position="437"/>
    </location>
</feature>
<evidence type="ECO:0000256" key="2">
    <source>
        <dbReference type="ARBA" id="ARBA00022553"/>
    </source>
</evidence>
<evidence type="ECO:0000256" key="1">
    <source>
        <dbReference type="ARBA" id="ARBA00022450"/>
    </source>
</evidence>
<accession>A0ABW1J1N9</accession>
<dbReference type="NCBIfam" id="TIGR02353">
    <property type="entry name" value="NRPS_term_dom"/>
    <property type="match status" value="1"/>
</dbReference>
<dbReference type="EMBL" id="JBHSQW010000025">
    <property type="protein sequence ID" value="MFC5994751.1"/>
    <property type="molecule type" value="Genomic_DNA"/>
</dbReference>
<organism evidence="5 6">
    <name type="scientific">Pseudonocardia hispaniensis</name>
    <dbReference type="NCBI Taxonomy" id="904933"/>
    <lineage>
        <taxon>Bacteria</taxon>
        <taxon>Bacillati</taxon>
        <taxon>Actinomycetota</taxon>
        <taxon>Actinomycetes</taxon>
        <taxon>Pseudonocardiales</taxon>
        <taxon>Pseudonocardiaceae</taxon>
        <taxon>Pseudonocardia</taxon>
    </lineage>
</organism>
<dbReference type="SMART" id="SM00823">
    <property type="entry name" value="PKS_PP"/>
    <property type="match status" value="1"/>
</dbReference>
<keyword evidence="1" id="KW-0596">Phosphopantetheine</keyword>
<dbReference type="InterPro" id="IPR012728">
    <property type="entry name" value="Pls/PosA_C"/>
</dbReference>